<feature type="domain" description="Guanylate kinase-like" evidence="3">
    <location>
        <begin position="1517"/>
        <end position="1685"/>
    </location>
</feature>
<feature type="compositionally biased region" description="Low complexity" evidence="2">
    <location>
        <begin position="1076"/>
        <end position="1090"/>
    </location>
</feature>
<feature type="domain" description="PDZ" evidence="4">
    <location>
        <begin position="537"/>
        <end position="624"/>
    </location>
</feature>
<feature type="compositionally biased region" description="Polar residues" evidence="2">
    <location>
        <begin position="826"/>
        <end position="839"/>
    </location>
</feature>
<evidence type="ECO:0008006" key="7">
    <source>
        <dbReference type="Google" id="ProtNLM"/>
    </source>
</evidence>
<feature type="region of interest" description="Disordered" evidence="2">
    <location>
        <begin position="731"/>
        <end position="860"/>
    </location>
</feature>
<feature type="region of interest" description="Disordered" evidence="2">
    <location>
        <begin position="1012"/>
        <end position="1104"/>
    </location>
</feature>
<feature type="compositionally biased region" description="Basic and acidic residues" evidence="2">
    <location>
        <begin position="368"/>
        <end position="379"/>
    </location>
</feature>
<dbReference type="Proteomes" id="UP001461498">
    <property type="component" value="Unassembled WGS sequence"/>
</dbReference>
<feature type="compositionally biased region" description="Low complexity" evidence="2">
    <location>
        <begin position="19"/>
        <end position="36"/>
    </location>
</feature>
<proteinExistence type="predicted"/>
<keyword evidence="6" id="KW-1185">Reference proteome</keyword>
<dbReference type="Gene3D" id="2.30.42.10">
    <property type="match status" value="4"/>
</dbReference>
<evidence type="ECO:0000259" key="4">
    <source>
        <dbReference type="PROSITE" id="PS50106"/>
    </source>
</evidence>
<feature type="compositionally biased region" description="Polar residues" evidence="2">
    <location>
        <begin position="807"/>
        <end position="818"/>
    </location>
</feature>
<feature type="compositionally biased region" description="Low complexity" evidence="2">
    <location>
        <begin position="984"/>
        <end position="995"/>
    </location>
</feature>
<dbReference type="InterPro" id="IPR036034">
    <property type="entry name" value="PDZ_sf"/>
</dbReference>
<evidence type="ECO:0000259" key="3">
    <source>
        <dbReference type="PROSITE" id="PS50052"/>
    </source>
</evidence>
<dbReference type="PROSITE" id="PS50052">
    <property type="entry name" value="GUANYLATE_KINASE_2"/>
    <property type="match status" value="1"/>
</dbReference>
<dbReference type="EMBL" id="JAPXFL010000005">
    <property type="protein sequence ID" value="KAK9506424.1"/>
    <property type="molecule type" value="Genomic_DNA"/>
</dbReference>
<dbReference type="GO" id="GO:0005886">
    <property type="term" value="C:plasma membrane"/>
    <property type="evidence" value="ECO:0007669"/>
    <property type="project" value="TreeGrafter"/>
</dbReference>
<name>A0AAW1DD03_9HEMI</name>
<reference evidence="5 6" key="1">
    <citation type="submission" date="2022-12" db="EMBL/GenBank/DDBJ databases">
        <title>Chromosome-level genome assembly of true bugs.</title>
        <authorList>
            <person name="Ma L."/>
            <person name="Li H."/>
        </authorList>
    </citation>
    <scope>NUCLEOTIDE SEQUENCE [LARGE SCALE GENOMIC DNA]</scope>
    <source>
        <strain evidence="5">Lab_2022b</strain>
    </source>
</reference>
<dbReference type="InterPro" id="IPR001478">
    <property type="entry name" value="PDZ"/>
</dbReference>
<dbReference type="PANTHER" id="PTHR46360">
    <property type="entry name" value="DISKS LARGE HOMOLOG 5"/>
    <property type="match status" value="1"/>
</dbReference>
<feature type="domain" description="PDZ" evidence="4">
    <location>
        <begin position="627"/>
        <end position="704"/>
    </location>
</feature>
<dbReference type="PROSITE" id="PS50106">
    <property type="entry name" value="PDZ"/>
    <property type="match status" value="4"/>
</dbReference>
<dbReference type="Gene3D" id="3.40.50.300">
    <property type="entry name" value="P-loop containing nucleotide triphosphate hydrolases"/>
    <property type="match status" value="1"/>
</dbReference>
<sequence>MSSGNSSLDGVSNADTLTRSYSANSERGSSSGGRDSLPSRDYDGLKSQCEKAMHELQVLRRQHSETVRRCEHTMKELDYYRGQHHAAMAQLESATQESSSLRSKYGELVSDLRSSQEGDNGNVEAMNQLYLTTLSKYEAVKSDFDNLTKRYDTLASTHTITVDKLELAQEEMSRVKKQYDEMMNERNLAIRERNGLKQQCTAAIRQWDIALRERNEYQEALVKVQQQHEEAVKEINQAMAVRMKASKDIKRLTEERNAAMQEYSLIMSERDTVHKEMEKLTEDLTGAFKKSSILEAEVKELQDEKKALTYQVETLKREIASALHDRDKALKESNDLREKFGELSTSSSSKEDEHHRRDKSRLLVQGYNRERESSNKDECESQTGSMELFVKCQKERMDNLDQADQEIERIGRQNDKLQAELQEALQEAEVCKRRRDWAFSERDKIVLERESIRTLCDKLRKERDRAVSELAETLRDSDEVKRQRDSITRQLNSLKEKMEAQMEKESRMVQLHSVGHNYSHDSAIDTDMQEFDSEMLSIDLNGLNSTEDLGVELTGGRDDPQYPNDTGIYVLSVTKGSIADGKLKPNDCIVRVNNVDCSNVTKRLVLETMRCAGNTAVLIVRRRRLYTAQLQLSKYDHGITLESGIYISKISPGSLGAKEGNLAVGDRVVSINNKSVEGMMSSREAMSLLNESRDTLLITTLKNWPYSNNSGSVAPAVSLSNNENRQINSATQTSIEHIPVSQPAVTLRTSGSSPVSSKWASLTEEKKKKNRNSSPGVVSPTPPAESPTSSLDRERESALGELDSVIDSYQSVESTSGGTIRGPSRRNYTSGTDTVQRKQATMDGGTWPRARGGQTLESGTGTIVHPKRSKTRLPLSLLLNNPSNYISLPPCCEQSRTDIKDLDLSVRSGNHGKEELDFFVKKKGGRSELINSGPGGVVGDDPTPLVGSVVTNTVHSRIHSQLYPGAPHYPLPFLQHPHSHRHGSTTATTPSSANALGPTTFSFHPSYNTIQYGGHRHSPSVDCHYSKNRSVDNSGSPGDHDLDHSQYHHHFTGPGTFPRKREDQRDQRFRIPSNPSVASKSSGGKVSTGSIEKSSERGSPMPTFHVEVLSPGHRQNKTTSLPDYCWPHKPSPGELRRVHIEKSSEPLGIQISCLDSGGVFVSTVSENSLASQVGLRVGDQLLEVCGINMRCATYRLAASVLRQCRDSITMLVQYSPHKYHEMEGTGSSSGDSKTRSGSPTPCNSPRTNRKSLPTHLSQAVSSMASQSSSPRESPLCCNDEPRYLLIETQKCSNLGISLVGGNAVGIYVHSVQVGSLAYEAGLRMGDRILEYNGTDLRQATAEEAAYELAKPADKVTVLAQYCIERYNEIKDKPGDSFYIRAMFDRLGDVGEVLQLRFKKDDILHVDNTMFNGVPGSWRAWLLDEDGFRQQCGIIPSKYKVEEEMVVRRSLGDLEGEARRATRRSFFRRKKHQRSDSKELASFSNIGVGWYSDSGMLNEEACPLASYQRVIKLNCPQLRAILVVGPLSDWVTDKLIQDFPDKFCRCVPEVMHCSQNTMEKGVADNIFVDYRKKGSYFECTSVSAVKDMCDKNVHCILDVGLASVERLHRHQIYPIVLLIKFKSTKQIKEVKDSRYPLDKVTAKAAKEMYEHALKLESEYRHYISAVIPAAGVNLAYMCTQIKAAVDIEQNKTLWVPCSNQ</sequence>
<dbReference type="CDD" id="cd06767">
    <property type="entry name" value="PDZ3_DLG5-like"/>
    <property type="match status" value="1"/>
</dbReference>
<dbReference type="Pfam" id="PF00595">
    <property type="entry name" value="PDZ"/>
    <property type="match status" value="4"/>
</dbReference>
<feature type="compositionally biased region" description="Polar residues" evidence="2">
    <location>
        <begin position="1239"/>
        <end position="1256"/>
    </location>
</feature>
<feature type="compositionally biased region" description="Polar residues" evidence="2">
    <location>
        <begin position="743"/>
        <end position="760"/>
    </location>
</feature>
<protein>
    <recommendedName>
        <fullName evidence="7">Disks large homolog 5</fullName>
    </recommendedName>
</protein>
<evidence type="ECO:0000256" key="2">
    <source>
        <dbReference type="SAM" id="MobiDB-lite"/>
    </source>
</evidence>
<accession>A0AAW1DD03</accession>
<dbReference type="GO" id="GO:0035331">
    <property type="term" value="P:negative regulation of hippo signaling"/>
    <property type="evidence" value="ECO:0007669"/>
    <property type="project" value="TreeGrafter"/>
</dbReference>
<dbReference type="SUPFAM" id="SSF50156">
    <property type="entry name" value="PDZ domain-like"/>
    <property type="match status" value="4"/>
</dbReference>
<evidence type="ECO:0000313" key="5">
    <source>
        <dbReference type="EMBL" id="KAK9506424.1"/>
    </source>
</evidence>
<organism evidence="5 6">
    <name type="scientific">Rhynocoris fuscipes</name>
    <dbReference type="NCBI Taxonomy" id="488301"/>
    <lineage>
        <taxon>Eukaryota</taxon>
        <taxon>Metazoa</taxon>
        <taxon>Ecdysozoa</taxon>
        <taxon>Arthropoda</taxon>
        <taxon>Hexapoda</taxon>
        <taxon>Insecta</taxon>
        <taxon>Pterygota</taxon>
        <taxon>Neoptera</taxon>
        <taxon>Paraneoptera</taxon>
        <taxon>Hemiptera</taxon>
        <taxon>Heteroptera</taxon>
        <taxon>Panheteroptera</taxon>
        <taxon>Cimicomorpha</taxon>
        <taxon>Reduviidae</taxon>
        <taxon>Harpactorinae</taxon>
        <taxon>Harpactorini</taxon>
        <taxon>Rhynocoris</taxon>
    </lineage>
</organism>
<keyword evidence="1" id="KW-0175">Coiled coil</keyword>
<dbReference type="InterPro" id="IPR008144">
    <property type="entry name" value="Guanylate_kin-like_dom"/>
</dbReference>
<evidence type="ECO:0000313" key="6">
    <source>
        <dbReference type="Proteomes" id="UP001461498"/>
    </source>
</evidence>
<feature type="region of interest" description="Disordered" evidence="2">
    <location>
        <begin position="1221"/>
        <end position="1275"/>
    </location>
</feature>
<feature type="domain" description="PDZ" evidence="4">
    <location>
        <begin position="1137"/>
        <end position="1216"/>
    </location>
</feature>
<dbReference type="InterPro" id="IPR035537">
    <property type="entry name" value="DLG5_SH3"/>
</dbReference>
<feature type="region of interest" description="Disordered" evidence="2">
    <location>
        <begin position="973"/>
        <end position="997"/>
    </location>
</feature>
<feature type="compositionally biased region" description="Basic and acidic residues" evidence="2">
    <location>
        <begin position="1059"/>
        <end position="1069"/>
    </location>
</feature>
<dbReference type="InterPro" id="IPR053004">
    <property type="entry name" value="MAGUK_Signaling_Regulators"/>
</dbReference>
<dbReference type="InterPro" id="IPR008145">
    <property type="entry name" value="GK/Ca_channel_bsu"/>
</dbReference>
<feature type="compositionally biased region" description="Low complexity" evidence="2">
    <location>
        <begin position="1224"/>
        <end position="1238"/>
    </location>
</feature>
<dbReference type="Pfam" id="PF00625">
    <property type="entry name" value="Guanylate_kin"/>
    <property type="match status" value="1"/>
</dbReference>
<feature type="domain" description="PDZ" evidence="4">
    <location>
        <begin position="1283"/>
        <end position="1357"/>
    </location>
</feature>
<gene>
    <name evidence="5" type="ORF">O3M35_008369</name>
</gene>
<comment type="caution">
    <text evidence="5">The sequence shown here is derived from an EMBL/GenBank/DDBJ whole genome shotgun (WGS) entry which is preliminary data.</text>
</comment>
<dbReference type="SUPFAM" id="SSF50044">
    <property type="entry name" value="SH3-domain"/>
    <property type="match status" value="1"/>
</dbReference>
<dbReference type="SUPFAM" id="SSF52540">
    <property type="entry name" value="P-loop containing nucleoside triphosphate hydrolases"/>
    <property type="match status" value="1"/>
</dbReference>
<feature type="compositionally biased region" description="Low complexity" evidence="2">
    <location>
        <begin position="1257"/>
        <end position="1269"/>
    </location>
</feature>
<dbReference type="SMART" id="SM00228">
    <property type="entry name" value="PDZ"/>
    <property type="match status" value="4"/>
</dbReference>
<feature type="region of interest" description="Disordered" evidence="2">
    <location>
        <begin position="340"/>
        <end position="382"/>
    </location>
</feature>
<dbReference type="Gene3D" id="2.30.30.40">
    <property type="entry name" value="SH3 Domains"/>
    <property type="match status" value="1"/>
</dbReference>
<evidence type="ECO:0000256" key="1">
    <source>
        <dbReference type="SAM" id="Coils"/>
    </source>
</evidence>
<dbReference type="PANTHER" id="PTHR46360:SF1">
    <property type="entry name" value="DISKS LARGE HOMOLOG 5"/>
    <property type="match status" value="1"/>
</dbReference>
<feature type="region of interest" description="Disordered" evidence="2">
    <location>
        <begin position="1"/>
        <end position="43"/>
    </location>
</feature>
<feature type="compositionally biased region" description="Polar residues" evidence="2">
    <location>
        <begin position="1"/>
        <end position="18"/>
    </location>
</feature>
<dbReference type="CDD" id="cd11860">
    <property type="entry name" value="SH3_DLG5"/>
    <property type="match status" value="1"/>
</dbReference>
<dbReference type="SMART" id="SM00072">
    <property type="entry name" value="GuKc"/>
    <property type="match status" value="1"/>
</dbReference>
<dbReference type="InterPro" id="IPR036028">
    <property type="entry name" value="SH3-like_dom_sf"/>
</dbReference>
<dbReference type="InterPro" id="IPR027417">
    <property type="entry name" value="P-loop_NTPase"/>
</dbReference>
<feature type="coiled-coil region" evidence="1">
    <location>
        <begin position="165"/>
        <end position="332"/>
    </location>
</feature>
<feature type="coiled-coil region" evidence="1">
    <location>
        <begin position="400"/>
        <end position="508"/>
    </location>
</feature>